<comment type="caution">
    <text evidence="1">The sequence shown here is derived from an EMBL/GenBank/DDBJ whole genome shotgun (WGS) entry which is preliminary data.</text>
</comment>
<sequence>MGFVADHSLDRGRIVISKDGGIIAVAPSVDALVLISQALVVGDELRANPLTMWNVRLWIRRDAKRRAEK</sequence>
<gene>
    <name evidence="1" type="ORF">JOH49_004049</name>
</gene>
<evidence type="ECO:0000313" key="1">
    <source>
        <dbReference type="EMBL" id="MBP1294296.1"/>
    </source>
</evidence>
<organism evidence="1 2">
    <name type="scientific">Bradyrhizobium elkanii</name>
    <dbReference type="NCBI Taxonomy" id="29448"/>
    <lineage>
        <taxon>Bacteria</taxon>
        <taxon>Pseudomonadati</taxon>
        <taxon>Pseudomonadota</taxon>
        <taxon>Alphaproteobacteria</taxon>
        <taxon>Hyphomicrobiales</taxon>
        <taxon>Nitrobacteraceae</taxon>
        <taxon>Bradyrhizobium</taxon>
    </lineage>
</organism>
<accession>A0A8I1Y9I4</accession>
<name>A0A8I1Y9I4_BRAEL</name>
<protein>
    <submittedName>
        <fullName evidence="1">Uncharacterized protein</fullName>
    </submittedName>
</protein>
<dbReference type="EMBL" id="JAFICZ010000001">
    <property type="protein sequence ID" value="MBP1294296.1"/>
    <property type="molecule type" value="Genomic_DNA"/>
</dbReference>
<dbReference type="AlphaFoldDB" id="A0A8I1Y9I4"/>
<dbReference type="Proteomes" id="UP000673383">
    <property type="component" value="Unassembled WGS sequence"/>
</dbReference>
<reference evidence="1" key="1">
    <citation type="submission" date="2021-02" db="EMBL/GenBank/DDBJ databases">
        <title>Genomic Encyclopedia of Type Strains, Phase IV (KMG-V): Genome sequencing to study the core and pangenomes of soil and plant-associated prokaryotes.</title>
        <authorList>
            <person name="Whitman W."/>
        </authorList>
    </citation>
    <scope>NUCLEOTIDE SEQUENCE</scope>
    <source>
        <strain evidence="1">USDA 406</strain>
    </source>
</reference>
<evidence type="ECO:0000313" key="2">
    <source>
        <dbReference type="Proteomes" id="UP000673383"/>
    </source>
</evidence>
<dbReference type="RefSeq" id="WP_209944322.1">
    <property type="nucleotide sequence ID" value="NZ_JAFICZ010000001.1"/>
</dbReference>
<proteinExistence type="predicted"/>